<dbReference type="Pfam" id="PF00003">
    <property type="entry name" value="7tm_3"/>
    <property type="match status" value="1"/>
</dbReference>
<feature type="transmembrane region" description="Helical" evidence="6">
    <location>
        <begin position="163"/>
        <end position="183"/>
    </location>
</feature>
<feature type="transmembrane region" description="Helical" evidence="6">
    <location>
        <begin position="204"/>
        <end position="232"/>
    </location>
</feature>
<evidence type="ECO:0000313" key="8">
    <source>
        <dbReference type="Ensembl" id="ENSCCRP00000097747.2"/>
    </source>
</evidence>
<evidence type="ECO:0000256" key="3">
    <source>
        <dbReference type="ARBA" id="ARBA00022692"/>
    </source>
</evidence>
<reference evidence="8" key="1">
    <citation type="submission" date="2025-08" db="UniProtKB">
        <authorList>
            <consortium name="Ensembl"/>
        </authorList>
    </citation>
    <scope>IDENTIFICATION</scope>
</reference>
<feature type="domain" description="G-protein coupled receptors family 3 profile" evidence="7">
    <location>
        <begin position="58"/>
        <end position="268"/>
    </location>
</feature>
<dbReference type="InterPro" id="IPR051753">
    <property type="entry name" value="RA-inducible_GPCR3"/>
</dbReference>
<keyword evidence="4 6" id="KW-1133">Transmembrane helix</keyword>
<evidence type="ECO:0000259" key="7">
    <source>
        <dbReference type="Pfam" id="PF00003"/>
    </source>
</evidence>
<feature type="transmembrane region" description="Helical" evidence="6">
    <location>
        <begin position="330"/>
        <end position="359"/>
    </location>
</feature>
<organism evidence="8 9">
    <name type="scientific">Cyprinus carpio carpio</name>
    <dbReference type="NCBI Taxonomy" id="630221"/>
    <lineage>
        <taxon>Eukaryota</taxon>
        <taxon>Metazoa</taxon>
        <taxon>Chordata</taxon>
        <taxon>Craniata</taxon>
        <taxon>Vertebrata</taxon>
        <taxon>Euteleostomi</taxon>
        <taxon>Actinopterygii</taxon>
        <taxon>Neopterygii</taxon>
        <taxon>Teleostei</taxon>
        <taxon>Ostariophysi</taxon>
        <taxon>Cypriniformes</taxon>
        <taxon>Cyprinidae</taxon>
        <taxon>Cyprininae</taxon>
        <taxon>Cyprinus</taxon>
    </lineage>
</organism>
<dbReference type="GO" id="GO:0005886">
    <property type="term" value="C:plasma membrane"/>
    <property type="evidence" value="ECO:0007669"/>
    <property type="project" value="TreeGrafter"/>
</dbReference>
<evidence type="ECO:0000256" key="2">
    <source>
        <dbReference type="ARBA" id="ARBA00007242"/>
    </source>
</evidence>
<dbReference type="Proteomes" id="UP001108240">
    <property type="component" value="Unplaced"/>
</dbReference>
<keyword evidence="9" id="KW-1185">Reference proteome</keyword>
<feature type="transmembrane region" description="Helical" evidence="6">
    <location>
        <begin position="252"/>
        <end position="271"/>
    </location>
</feature>
<name>A0A8C1G0C4_CYPCA</name>
<evidence type="ECO:0000256" key="1">
    <source>
        <dbReference type="ARBA" id="ARBA00004141"/>
    </source>
</evidence>
<comment type="subcellular location">
    <subcellularLocation>
        <location evidence="1">Membrane</location>
        <topology evidence="1">Multi-pass membrane protein</topology>
    </subcellularLocation>
</comment>
<protein>
    <recommendedName>
        <fullName evidence="7">G-protein coupled receptors family 3 profile domain-containing protein</fullName>
    </recommendedName>
</protein>
<keyword evidence="3 6" id="KW-0812">Transmembrane</keyword>
<evidence type="ECO:0000256" key="4">
    <source>
        <dbReference type="ARBA" id="ARBA00022989"/>
    </source>
</evidence>
<feature type="transmembrane region" description="Helical" evidence="6">
    <location>
        <begin position="130"/>
        <end position="157"/>
    </location>
</feature>
<comment type="similarity">
    <text evidence="2">Belongs to the G-protein coupled receptor 3 family.</text>
</comment>
<dbReference type="AlphaFoldDB" id="A0A8C1G0C4"/>
<dbReference type="GO" id="GO:0043235">
    <property type="term" value="C:receptor complex"/>
    <property type="evidence" value="ECO:0007669"/>
    <property type="project" value="TreeGrafter"/>
</dbReference>
<dbReference type="GeneTree" id="ENSGT00950000182961"/>
<dbReference type="InterPro" id="IPR017978">
    <property type="entry name" value="GPCR_3_C"/>
</dbReference>
<keyword evidence="5 6" id="KW-0472">Membrane</keyword>
<dbReference type="GO" id="GO:0004930">
    <property type="term" value="F:G protein-coupled receptor activity"/>
    <property type="evidence" value="ECO:0007669"/>
    <property type="project" value="InterPro"/>
</dbReference>
<proteinExistence type="inferred from homology"/>
<feature type="transmembrane region" description="Helical" evidence="6">
    <location>
        <begin position="97"/>
        <end position="118"/>
    </location>
</feature>
<evidence type="ECO:0000313" key="9">
    <source>
        <dbReference type="Proteomes" id="UP001108240"/>
    </source>
</evidence>
<sequence length="409" mass="44920">GKIAREKSLQHPHPPPSHLWSLIRSIIMELLVRVQRSNGSRPAGCGSALAQEYWPLCDTWGIVVQAAAGLGLVSCAVLMLVLLLWSACVSRRLSSALAALLLFLLATAGIFALPYSFLIALSTQTCPVRVFVFGVLFSMAFGALLARGLALLGVALARGWREVGVAVALALVQVIVATEWLLVVLVQDKRTCQFSQPEFAMLQIYVMVLLAAALAALLVLTLLLSVCMWLVWITLLTYGNHAMGHSPLWDDPVISVALTANGWVLLLGHGFTQVHFMCKRNARTKDPPLDFTGWTSPRTQPAAPLDLKTGTDNEGFQMDADARRATLHEVFWLVITDCVFNMSVFCILHIVVFSCSVVFNMFNPETHERICQCREKIHCDVTLTQGSSISLTYFAKKLNLGTFRNILGL</sequence>
<feature type="transmembrane region" description="Helical" evidence="6">
    <location>
        <begin position="62"/>
        <end position="85"/>
    </location>
</feature>
<dbReference type="Ensembl" id="ENSCCRT00000106068.2">
    <property type="protein sequence ID" value="ENSCCRP00000097747.2"/>
    <property type="gene ID" value="ENSCCRG00000052593.2"/>
</dbReference>
<evidence type="ECO:0000256" key="6">
    <source>
        <dbReference type="SAM" id="Phobius"/>
    </source>
</evidence>
<evidence type="ECO:0000256" key="5">
    <source>
        <dbReference type="ARBA" id="ARBA00023136"/>
    </source>
</evidence>
<dbReference type="PANTHER" id="PTHR14511:SF7">
    <property type="entry name" value="RETINOIC ACID-INDUCED PROTEIN 3"/>
    <property type="match status" value="1"/>
</dbReference>
<dbReference type="GO" id="GO:0030295">
    <property type="term" value="F:protein kinase activator activity"/>
    <property type="evidence" value="ECO:0007669"/>
    <property type="project" value="TreeGrafter"/>
</dbReference>
<dbReference type="GO" id="GO:0070062">
    <property type="term" value="C:extracellular exosome"/>
    <property type="evidence" value="ECO:0007669"/>
    <property type="project" value="TreeGrafter"/>
</dbReference>
<accession>A0A8C1G0C4</accession>
<dbReference type="PANTHER" id="PTHR14511">
    <property type="entry name" value="G PROTEIN COUPLED RECEPTOR, CLASS C, GROUP 5"/>
    <property type="match status" value="1"/>
</dbReference>
<reference evidence="8" key="2">
    <citation type="submission" date="2025-09" db="UniProtKB">
        <authorList>
            <consortium name="Ensembl"/>
        </authorList>
    </citation>
    <scope>IDENTIFICATION</scope>
</reference>